<evidence type="ECO:0000313" key="2">
    <source>
        <dbReference type="EMBL" id="SFP33594.1"/>
    </source>
</evidence>
<dbReference type="Proteomes" id="UP000243745">
    <property type="component" value="Unassembled WGS sequence"/>
</dbReference>
<dbReference type="SUPFAM" id="SSF51161">
    <property type="entry name" value="Trimeric LpxA-like enzymes"/>
    <property type="match status" value="1"/>
</dbReference>
<dbReference type="AlphaFoldDB" id="A0A662ZGX5"/>
<gene>
    <name evidence="2" type="ORF">SAMN02910344_01127</name>
</gene>
<organism evidence="2 3">
    <name type="scientific">Ruminobacter amylophilus</name>
    <dbReference type="NCBI Taxonomy" id="867"/>
    <lineage>
        <taxon>Bacteria</taxon>
        <taxon>Pseudomonadati</taxon>
        <taxon>Pseudomonadota</taxon>
        <taxon>Gammaproteobacteria</taxon>
        <taxon>Aeromonadales</taxon>
        <taxon>Succinivibrionaceae</taxon>
        <taxon>Ruminobacter</taxon>
    </lineage>
</organism>
<dbReference type="InterPro" id="IPR050179">
    <property type="entry name" value="Trans_hexapeptide_repeat"/>
</dbReference>
<reference evidence="2 3" key="1">
    <citation type="submission" date="2016-10" db="EMBL/GenBank/DDBJ databases">
        <authorList>
            <person name="Varghese N."/>
            <person name="Submissions S."/>
        </authorList>
    </citation>
    <scope>NUCLEOTIDE SEQUENCE [LARGE SCALE GENOMIC DNA]</scope>
    <source>
        <strain evidence="2 3">DSM 1361</strain>
    </source>
</reference>
<protein>
    <submittedName>
        <fullName evidence="2">Acetyltransferase (Isoleucine patch superfamily)</fullName>
    </submittedName>
</protein>
<comment type="similarity">
    <text evidence="1">Belongs to the transferase hexapeptide repeat family.</text>
</comment>
<accession>A0A662ZGX5</accession>
<keyword evidence="2" id="KW-0808">Transferase</keyword>
<sequence>MLFNVNDFRQKIRDLPLTENKLLSPMFRDDNLTKQGNNIIVLHAGADDSVSCDVITPEVAEKEYRIRINYRGKNSAIVIWDDLCLKACSVTMGENGLIYLGRSFKSRHSVNINLSNRNGTICFGDNCNVGNMNVYAGDEKNLEVLVGDRFLSALNLELRASDGHTIYDLDNPDAAINKPVFGIHVANHVWIGMNVFVGKDVIIPSDCIVGAGSLVTKKRFKPNCVIAGTPAAVIRENVNWDERTITRFEQEKKKKK</sequence>
<dbReference type="PANTHER" id="PTHR43300:SF11">
    <property type="entry name" value="ACETYLTRANSFERASE RV3034C-RELATED"/>
    <property type="match status" value="1"/>
</dbReference>
<dbReference type="InterPro" id="IPR011004">
    <property type="entry name" value="Trimer_LpxA-like_sf"/>
</dbReference>
<proteinExistence type="inferred from homology"/>
<keyword evidence="3" id="KW-1185">Reference proteome</keyword>
<dbReference type="Gene3D" id="2.160.10.10">
    <property type="entry name" value="Hexapeptide repeat proteins"/>
    <property type="match status" value="1"/>
</dbReference>
<dbReference type="RefSeq" id="WP_051621925.1">
    <property type="nucleotide sequence ID" value="NZ_FOXF01000016.1"/>
</dbReference>
<dbReference type="PANTHER" id="PTHR43300">
    <property type="entry name" value="ACETYLTRANSFERASE"/>
    <property type="match status" value="1"/>
</dbReference>
<evidence type="ECO:0000256" key="1">
    <source>
        <dbReference type="ARBA" id="ARBA00007274"/>
    </source>
</evidence>
<evidence type="ECO:0000313" key="3">
    <source>
        <dbReference type="Proteomes" id="UP000243745"/>
    </source>
</evidence>
<dbReference type="EMBL" id="FOXF01000016">
    <property type="protein sequence ID" value="SFP33594.1"/>
    <property type="molecule type" value="Genomic_DNA"/>
</dbReference>
<dbReference type="GO" id="GO:0016740">
    <property type="term" value="F:transferase activity"/>
    <property type="evidence" value="ECO:0007669"/>
    <property type="project" value="UniProtKB-KW"/>
</dbReference>
<dbReference type="OrthoDB" id="9815592at2"/>
<name>A0A662ZGX5_9GAMM</name>